<dbReference type="SMART" id="SM00409">
    <property type="entry name" value="IG"/>
    <property type="match status" value="6"/>
</dbReference>
<dbReference type="Pfam" id="PF00754">
    <property type="entry name" value="F5_F8_type_C"/>
    <property type="match status" value="1"/>
</dbReference>
<keyword evidence="6" id="KW-0479">Metal-binding</keyword>
<dbReference type="Gene3D" id="3.80.10.10">
    <property type="entry name" value="Ribonuclease Inhibitor"/>
    <property type="match status" value="2"/>
</dbReference>
<feature type="domain" description="G-protein coupled receptors family 2 profile 2" evidence="21">
    <location>
        <begin position="1663"/>
        <end position="1914"/>
    </location>
</feature>
<dbReference type="GO" id="GO:0004930">
    <property type="term" value="F:G protein-coupled receptor activity"/>
    <property type="evidence" value="ECO:0007669"/>
    <property type="project" value="InterPro"/>
</dbReference>
<keyword evidence="12" id="KW-0393">Immunoglobulin domain</keyword>
<dbReference type="Pfam" id="PF07679">
    <property type="entry name" value="I-set"/>
    <property type="match status" value="2"/>
</dbReference>
<feature type="chain" id="PRO_5029753629" evidence="17">
    <location>
        <begin position="20"/>
        <end position="2270"/>
    </location>
</feature>
<dbReference type="SMART" id="SM00408">
    <property type="entry name" value="IGc2"/>
    <property type="match status" value="6"/>
</dbReference>
<evidence type="ECO:0000256" key="16">
    <source>
        <dbReference type="SAM" id="Phobius"/>
    </source>
</evidence>
<dbReference type="PANTHER" id="PTHR12231">
    <property type="entry name" value="CTX-RELATED TYPE I TRANSMEMBRANE PROTEIN"/>
    <property type="match status" value="1"/>
</dbReference>
<dbReference type="Pfam" id="PF01825">
    <property type="entry name" value="GPS"/>
    <property type="match status" value="1"/>
</dbReference>
<dbReference type="InterPro" id="IPR000421">
    <property type="entry name" value="FA58C"/>
</dbReference>
<dbReference type="PROSITE" id="PS50923">
    <property type="entry name" value="SUSHI"/>
    <property type="match status" value="1"/>
</dbReference>
<keyword evidence="5 16" id="KW-0812">Transmembrane</keyword>
<evidence type="ECO:0000256" key="10">
    <source>
        <dbReference type="ARBA" id="ARBA00023136"/>
    </source>
</evidence>
<dbReference type="GO" id="GO:0004222">
    <property type="term" value="F:metalloendopeptidase activity"/>
    <property type="evidence" value="ECO:0007669"/>
    <property type="project" value="InterPro"/>
</dbReference>
<feature type="region of interest" description="Disordered" evidence="15">
    <location>
        <begin position="1337"/>
        <end position="1359"/>
    </location>
</feature>
<dbReference type="SMART" id="SM00179">
    <property type="entry name" value="EGF_CA"/>
    <property type="match status" value="1"/>
</dbReference>
<dbReference type="Gene3D" id="2.60.220.50">
    <property type="match status" value="1"/>
</dbReference>
<sequence>MRFKDLVIVLAILLPSVRTLEITDCKDVWEKTELSTYSYTVDCSNLGFTEVPDRIPDFTSQLILNGNSISSVDQASFDGLTSLHFVDLSGNDIVYLEEGVFKSSPNLKKLDLSRNKLFCDWRIWWLVPFARKLDSFTGACFQPRALRGRDIRTLKQEDLAVDCLSVKKLTGATKDGDYEMRVFGHDNRIAEIFIYCYEMASDDPTEFLSLPSGADTNFVKIDKDACDYSEDLQTVLESTNTTSTFTYVKIDLRRLQLIANDSTLHPRSRVTYGKPTVCDSVMCTKGISSVDLRGTHFQLKETKSARQISKCTQQCGESCSHPNHLTLSILNPVKNPFAACTLPLGMQNSKIPDLELTASSHRSPYFPSHARINSMKHMGWCAETNDGNQEFVIHLGKKMTISGISTQGHRPSQSWVKSYEVFYSVDGFNYVNYEEVGVKKIFLGNNDNYNLVTHWFRPRIIARFVKIKPVSWHQNVCMRLEIYGCENDINSYIIQKIPEDRCLTVGERVYDKNGSPQYPLVQKRGCEGSDFMFTFHPRRLQHTKTGLCLHLTDQSWFIFNKTCSTGSLMFQKVVSKAEVSFLIKDYNGYCARIQETDPTSESKIFSIWRTCHRGGFTIFKLTREGVSAFKPVFPEKKTTVVTDLFKPLTLRCHARAEPIPLYEWSRNNTIPSGQTKIQDGVVVKSNHVTLTLRNVSWSDRGSYFCNAWNSKGYEFKEYEVIVNAIQKFITRPTDQKVIYGESAKFDCVSRGIPTPHVSWFTYDESIAVERNVLDINPRQFSVSENGSLVITNARYVDEKTYRCVSTSPRLVRNVTAKLDVYVEQAFLLKPIDQTVLYGSPVIFNCVSEGRPTPTISWQISLRGSEKVTIVGKDNVDTDEKYEILNNGSLRINAAFVKDEGVYTCLSTNPGLTRNTSASLVVYVTQEFTKVPQPKRVLYASNVTFECVSVGVPAPYVTWRKRAINSTTHSALIHSDLSKYTIFANRTLRINNVDYSDEGIYECVSESPRLIKTKAAELNIYVTQQFTHKPQSQTVIEGDPIAIMTCISTGVPTPKTYWKFTSSSTGAERVLDSTSGGDSRLTVEENNDLVIRGVQNSDEGKYTCFSESPRLLVNVSATLTVHVPPIVSISAKNITVFSSQSAHVTCSAFGDPSPVIRWYQIKNGERSELSERATVEDGTLSLKKVIKEDRGEYACVATNAAGEVDVQLKVKVNVRCLMDEIPNGDLHPKKYVFGEKGKVRVTCRKGFKREGHQNLTCTGTGFFNHPFPKCEDIDECDTEAPTEDGSGVGMEMNMTSPSIDDEPDVCDYNARCVNTLGSYQCICAEGYIMVRNKCEFSPPGSKSKNPPPNEEKKTSTTPPPFNFDAFDRMIILYQKRILDEENFLIKLLNFTNGISALPHFTWRREALRRVVDRALNVTVSQVLVDAVPNSDARNLIKLNGLISNSLMDTRYQKEWNEINEKSCGTICLMKYLEEYSMKIASKMSKGFKENILFNFDALSMKISSVNETFKYTDFEMSMMKTRDEGNTVLLPKENYELLKDSASVSIQYKTLSELMPTPEIKEIDEGQILSDVFSLSFTKLHSKKNTTLKSPAQIIFKVPKDQEAHKEGVCVYWDFEKGQHGSWSTEGCEVANTTDTEVICQCNHLTNFAVIVPTPPLKMIHLQISLAVAVGVGLCIFLAFLACLSHVCCSPYADSDRKAILVNITLTIIFCLMIFTGAVFLSTMELVPAKYGQYFCYTLIGCLQLFGCAFFAWIFAEAIHLYLSTRLVIDKGDGRLALFYFIGWGIPIMIVAVTGVLVYFNKFDLQSRCVVNISLYLVGIIIGGPVLLYILGTLIVYILIRVSLASDRELLNAKILFHAKGAIYCSFCLMLLHLLVLGSATMFLKYNGEILYHYFFAALTAAEGLYLVFYHCYVDRRAHRTSSRSNSKKRNSYSTKETVTYSPNGTSSNTELAEEVSANDQKFLIKRPSKRTSTDSRPSPPQVRNLQQHSSEEALEWDSAYQGMYGGSIGFSNNTPHSSHETKPLLSRRTDTLTEEDGQLTPSTFHGGTISKNSTLSRNNTLPKRWKDLDEVDGSASYNHHKHPIRRSNSKASSILSVETHTSGANTQHGLPVYFPAPPPHYEMSLERRKKNTFGHESEPYDDDSRRGSFGMESDRMSNISSELSNILYELQAFDTNVPQDTHERKQPQASGNTLPSSRRDGPMTDISHSPMSTFRPTKNKDSNKSDIQYEENKPPSYTDHQRVRILRGKSRQETDPADGLHSPGSMYSSL</sequence>
<keyword evidence="9 16" id="KW-1133">Transmembrane helix</keyword>
<feature type="domain" description="Ig-like" evidence="22">
    <location>
        <begin position="631"/>
        <end position="721"/>
    </location>
</feature>
<dbReference type="PROSITE" id="PS00010">
    <property type="entry name" value="ASX_HYDROXYL"/>
    <property type="match status" value="1"/>
</dbReference>
<comment type="caution">
    <text evidence="13">Lacks conserved residue(s) required for the propagation of feature annotation.</text>
</comment>
<feature type="transmembrane region" description="Helical" evidence="16">
    <location>
        <begin position="1733"/>
        <end position="1755"/>
    </location>
</feature>
<dbReference type="Pfam" id="PF00008">
    <property type="entry name" value="EGF"/>
    <property type="match status" value="1"/>
</dbReference>
<feature type="disulfide bond" evidence="14">
    <location>
        <begin position="1242"/>
        <end position="1269"/>
    </location>
</feature>
<dbReference type="PRINTS" id="PR00249">
    <property type="entry name" value="GPCRSECRETIN"/>
</dbReference>
<dbReference type="InterPro" id="IPR032675">
    <property type="entry name" value="LRR_dom_sf"/>
</dbReference>
<dbReference type="PROSITE" id="PS50261">
    <property type="entry name" value="G_PROTEIN_RECEP_F2_4"/>
    <property type="match status" value="1"/>
</dbReference>
<dbReference type="InterPro" id="IPR000832">
    <property type="entry name" value="GPCR_2_secretin-like"/>
</dbReference>
<keyword evidence="10 16" id="KW-0472">Membrane</keyword>
<feature type="region of interest" description="Disordered" evidence="15">
    <location>
        <begin position="2132"/>
        <end position="2153"/>
    </location>
</feature>
<dbReference type="PROSITE" id="PS50221">
    <property type="entry name" value="GAIN_B"/>
    <property type="match status" value="1"/>
</dbReference>
<dbReference type="EnsemblMetazoa" id="CLYHEMT020461.1">
    <property type="protein sequence ID" value="CLYHEMP020461.1"/>
    <property type="gene ID" value="CLYHEMG020461"/>
</dbReference>
<dbReference type="InterPro" id="IPR046338">
    <property type="entry name" value="GAIN_dom_sf"/>
</dbReference>
<evidence type="ECO:0000256" key="6">
    <source>
        <dbReference type="ARBA" id="ARBA00022723"/>
    </source>
</evidence>
<feature type="compositionally biased region" description="Polar residues" evidence="15">
    <location>
        <begin position="1936"/>
        <end position="1950"/>
    </location>
</feature>
<evidence type="ECO:0000256" key="9">
    <source>
        <dbReference type="ARBA" id="ARBA00022989"/>
    </source>
</evidence>
<dbReference type="PANTHER" id="PTHR12231:SF253">
    <property type="entry name" value="DPR-INTERACTING PROTEIN ETA, ISOFORM B-RELATED"/>
    <property type="match status" value="1"/>
</dbReference>
<dbReference type="InterPro" id="IPR012314">
    <property type="entry name" value="Pept_M12B_GON-ADAMTSs"/>
</dbReference>
<dbReference type="SUPFAM" id="SSF48726">
    <property type="entry name" value="Immunoglobulin"/>
    <property type="match status" value="6"/>
</dbReference>
<proteinExistence type="inferred from homology"/>
<comment type="similarity">
    <text evidence="3">Belongs to the G-protein coupled receptor 2 family. Adhesion G-protein coupled receptor (ADGR) subfamily.</text>
</comment>
<dbReference type="GO" id="GO:0005886">
    <property type="term" value="C:plasma membrane"/>
    <property type="evidence" value="ECO:0007669"/>
    <property type="project" value="UniProtKB-SubCell"/>
</dbReference>
<dbReference type="InterPro" id="IPR013783">
    <property type="entry name" value="Ig-like_fold"/>
</dbReference>
<dbReference type="SMART" id="SM00181">
    <property type="entry name" value="EGF"/>
    <property type="match status" value="1"/>
</dbReference>
<dbReference type="Pfam" id="PF00002">
    <property type="entry name" value="7tm_2"/>
    <property type="match status" value="1"/>
</dbReference>
<feature type="transmembrane region" description="Helical" evidence="16">
    <location>
        <begin position="1812"/>
        <end position="1839"/>
    </location>
</feature>
<evidence type="ECO:0000256" key="3">
    <source>
        <dbReference type="ARBA" id="ARBA00007343"/>
    </source>
</evidence>
<dbReference type="GO" id="GO:0007166">
    <property type="term" value="P:cell surface receptor signaling pathway"/>
    <property type="evidence" value="ECO:0007669"/>
    <property type="project" value="InterPro"/>
</dbReference>
<dbReference type="InterPro" id="IPR017981">
    <property type="entry name" value="GPCR_2-like_7TM"/>
</dbReference>
<feature type="domain" description="Ig-like" evidence="22">
    <location>
        <begin position="726"/>
        <end position="803"/>
    </location>
</feature>
<reference evidence="24" key="1">
    <citation type="submission" date="2021-01" db="UniProtKB">
        <authorList>
            <consortium name="EnsemblMetazoa"/>
        </authorList>
    </citation>
    <scope>IDENTIFICATION</scope>
</reference>
<keyword evidence="7 17" id="KW-0732">Signal</keyword>
<feature type="domain" description="Ig-like" evidence="22">
    <location>
        <begin position="925"/>
        <end position="1002"/>
    </location>
</feature>
<evidence type="ECO:0000259" key="22">
    <source>
        <dbReference type="PROSITE" id="PS50835"/>
    </source>
</evidence>
<feature type="domain" description="EGF-like" evidence="19">
    <location>
        <begin position="1297"/>
        <end position="1334"/>
    </location>
</feature>
<feature type="region of interest" description="Disordered" evidence="15">
    <location>
        <begin position="1920"/>
        <end position="1990"/>
    </location>
</feature>
<keyword evidence="13" id="KW-0245">EGF-like domain</keyword>
<dbReference type="InterPro" id="IPR000742">
    <property type="entry name" value="EGF"/>
</dbReference>
<dbReference type="Gene3D" id="2.10.70.10">
    <property type="entry name" value="Complement Module, domain 1"/>
    <property type="match status" value="1"/>
</dbReference>
<dbReference type="FunFam" id="2.60.40.10:FF:000032">
    <property type="entry name" value="palladin isoform X1"/>
    <property type="match status" value="1"/>
</dbReference>
<feature type="region of interest" description="Disordered" evidence="15">
    <location>
        <begin position="2031"/>
        <end position="2059"/>
    </location>
</feature>
<dbReference type="PROSITE" id="PS50026">
    <property type="entry name" value="EGF_3"/>
    <property type="match status" value="1"/>
</dbReference>
<dbReference type="SMART" id="SM00406">
    <property type="entry name" value="IGv"/>
    <property type="match status" value="5"/>
</dbReference>
<evidence type="ECO:0000256" key="1">
    <source>
        <dbReference type="ARBA" id="ARBA00004141"/>
    </source>
</evidence>
<dbReference type="InterPro" id="IPR003599">
    <property type="entry name" value="Ig_sub"/>
</dbReference>
<dbReference type="Pfam" id="PF13927">
    <property type="entry name" value="Ig_3"/>
    <property type="match status" value="4"/>
</dbReference>
<evidence type="ECO:0000259" key="19">
    <source>
        <dbReference type="PROSITE" id="PS50026"/>
    </source>
</evidence>
<dbReference type="InterPro" id="IPR051170">
    <property type="entry name" value="Neural/epithelial_adhesion"/>
</dbReference>
<dbReference type="RefSeq" id="XP_066932535.1">
    <property type="nucleotide sequence ID" value="XM_067076434.1"/>
</dbReference>
<feature type="domain" description="Ig-like" evidence="22">
    <location>
        <begin position="1007"/>
        <end position="1119"/>
    </location>
</feature>
<dbReference type="CDD" id="cd00033">
    <property type="entry name" value="CCP"/>
    <property type="match status" value="1"/>
</dbReference>
<evidence type="ECO:0000256" key="8">
    <source>
        <dbReference type="ARBA" id="ARBA00022737"/>
    </source>
</evidence>
<evidence type="ECO:0000256" key="12">
    <source>
        <dbReference type="ARBA" id="ARBA00023319"/>
    </source>
</evidence>
<evidence type="ECO:0000259" key="20">
    <source>
        <dbReference type="PROSITE" id="PS50221"/>
    </source>
</evidence>
<dbReference type="InterPro" id="IPR000436">
    <property type="entry name" value="Sushi_SCR_CCP_dom"/>
</dbReference>
<feature type="transmembrane region" description="Helical" evidence="16">
    <location>
        <begin position="1860"/>
        <end position="1883"/>
    </location>
</feature>
<organism evidence="24 25">
    <name type="scientific">Clytia hemisphaerica</name>
    <dbReference type="NCBI Taxonomy" id="252671"/>
    <lineage>
        <taxon>Eukaryota</taxon>
        <taxon>Metazoa</taxon>
        <taxon>Cnidaria</taxon>
        <taxon>Hydrozoa</taxon>
        <taxon>Hydroidolina</taxon>
        <taxon>Leptothecata</taxon>
        <taxon>Obeliida</taxon>
        <taxon>Clytiidae</taxon>
        <taxon>Clytia</taxon>
    </lineage>
</organism>
<evidence type="ECO:0000259" key="21">
    <source>
        <dbReference type="PROSITE" id="PS50261"/>
    </source>
</evidence>
<feature type="transmembrane region" description="Helical" evidence="16">
    <location>
        <begin position="1889"/>
        <end position="1913"/>
    </location>
</feature>
<feature type="region of interest" description="Disordered" evidence="15">
    <location>
        <begin position="2178"/>
        <end position="2270"/>
    </location>
</feature>
<evidence type="ECO:0000259" key="23">
    <source>
        <dbReference type="PROSITE" id="PS50923"/>
    </source>
</evidence>
<evidence type="ECO:0000313" key="24">
    <source>
        <dbReference type="EnsemblMetazoa" id="CLYHEMP020461.1"/>
    </source>
</evidence>
<dbReference type="InterPro" id="IPR035976">
    <property type="entry name" value="Sushi/SCR/CCP_sf"/>
</dbReference>
<dbReference type="Pfam" id="PF08685">
    <property type="entry name" value="GON"/>
    <property type="match status" value="1"/>
</dbReference>
<dbReference type="OrthoDB" id="5948003at2759"/>
<dbReference type="SUPFAM" id="SSF49785">
    <property type="entry name" value="Galactose-binding domain-like"/>
    <property type="match status" value="1"/>
</dbReference>
<feature type="transmembrane region" description="Helical" evidence="16">
    <location>
        <begin position="1663"/>
        <end position="1687"/>
    </location>
</feature>
<dbReference type="CDD" id="cd00054">
    <property type="entry name" value="EGF_CA"/>
    <property type="match status" value="1"/>
</dbReference>
<evidence type="ECO:0000259" key="18">
    <source>
        <dbReference type="PROSITE" id="PS50022"/>
    </source>
</evidence>
<dbReference type="SUPFAM" id="SSF52058">
    <property type="entry name" value="L domain-like"/>
    <property type="match status" value="1"/>
</dbReference>
<keyword evidence="14" id="KW-0768">Sushi</keyword>
<dbReference type="FunFam" id="2.60.120.260:FF:000016">
    <property type="entry name" value="Contactin-associated protein-like 4 isoform 1"/>
    <property type="match status" value="1"/>
</dbReference>
<dbReference type="Pfam" id="PF00084">
    <property type="entry name" value="Sushi"/>
    <property type="match status" value="1"/>
</dbReference>
<keyword evidence="8" id="KW-0677">Repeat</keyword>
<feature type="compositionally biased region" description="Polar residues" evidence="15">
    <location>
        <begin position="2039"/>
        <end position="2059"/>
    </location>
</feature>
<dbReference type="Pfam" id="PF13855">
    <property type="entry name" value="LRR_8"/>
    <property type="match status" value="1"/>
</dbReference>
<evidence type="ECO:0000256" key="2">
    <source>
        <dbReference type="ARBA" id="ARBA00004236"/>
    </source>
</evidence>
<dbReference type="Proteomes" id="UP000594262">
    <property type="component" value="Unplaced"/>
</dbReference>
<dbReference type="GO" id="GO:0043005">
    <property type="term" value="C:neuron projection"/>
    <property type="evidence" value="ECO:0007669"/>
    <property type="project" value="TreeGrafter"/>
</dbReference>
<feature type="domain" description="GAIN-B" evidence="20">
    <location>
        <begin position="1504"/>
        <end position="1657"/>
    </location>
</feature>
<protein>
    <submittedName>
        <fullName evidence="24">Uncharacterized protein</fullName>
    </submittedName>
</protein>
<dbReference type="InterPro" id="IPR013098">
    <property type="entry name" value="Ig_I-set"/>
</dbReference>
<dbReference type="SUPFAM" id="SSF57535">
    <property type="entry name" value="Complement control module/SCR domain"/>
    <property type="match status" value="1"/>
</dbReference>
<evidence type="ECO:0000256" key="4">
    <source>
        <dbReference type="ARBA" id="ARBA00022475"/>
    </source>
</evidence>
<accession>A0A7M5XC43</accession>
<dbReference type="Gene3D" id="1.20.1070.10">
    <property type="entry name" value="Rhodopsin 7-helix transmembrane proteins"/>
    <property type="match status" value="1"/>
</dbReference>
<evidence type="ECO:0000256" key="5">
    <source>
        <dbReference type="ARBA" id="ARBA00022692"/>
    </source>
</evidence>
<dbReference type="GO" id="GO:0008270">
    <property type="term" value="F:zinc ion binding"/>
    <property type="evidence" value="ECO:0007669"/>
    <property type="project" value="InterPro"/>
</dbReference>
<dbReference type="PROSITE" id="PS01286">
    <property type="entry name" value="FA58C_2"/>
    <property type="match status" value="1"/>
</dbReference>
<keyword evidence="11 14" id="KW-1015">Disulfide bond</keyword>
<evidence type="ECO:0000256" key="7">
    <source>
        <dbReference type="ARBA" id="ARBA00022729"/>
    </source>
</evidence>
<dbReference type="InterPro" id="IPR013106">
    <property type="entry name" value="Ig_V-set"/>
</dbReference>
<evidence type="ECO:0000256" key="15">
    <source>
        <dbReference type="SAM" id="MobiDB-lite"/>
    </source>
</evidence>
<dbReference type="InterPro" id="IPR057244">
    <property type="entry name" value="GAIN_B"/>
</dbReference>
<dbReference type="SMART" id="SM00303">
    <property type="entry name" value="GPS"/>
    <property type="match status" value="1"/>
</dbReference>
<dbReference type="InterPro" id="IPR000152">
    <property type="entry name" value="EGF-type_Asp/Asn_hydroxyl_site"/>
</dbReference>
<feature type="transmembrane region" description="Helical" evidence="16">
    <location>
        <begin position="1699"/>
        <end position="1721"/>
    </location>
</feature>
<feature type="compositionally biased region" description="Polar residues" evidence="15">
    <location>
        <begin position="2206"/>
        <end position="2216"/>
    </location>
</feature>
<evidence type="ECO:0000313" key="25">
    <source>
        <dbReference type="Proteomes" id="UP000594262"/>
    </source>
</evidence>
<dbReference type="SMART" id="SM00032">
    <property type="entry name" value="CCP"/>
    <property type="match status" value="1"/>
</dbReference>
<feature type="domain" description="F5/8 type C" evidence="18">
    <location>
        <begin position="340"/>
        <end position="485"/>
    </location>
</feature>
<dbReference type="InterPro" id="IPR036179">
    <property type="entry name" value="Ig-like_dom_sf"/>
</dbReference>
<dbReference type="InterPro" id="IPR008979">
    <property type="entry name" value="Galactose-bd-like_sf"/>
</dbReference>
<feature type="compositionally biased region" description="Polar residues" evidence="15">
    <location>
        <begin position="2187"/>
        <end position="2196"/>
    </location>
</feature>
<comment type="subcellular location">
    <subcellularLocation>
        <location evidence="2">Cell membrane</location>
    </subcellularLocation>
    <subcellularLocation>
        <location evidence="1">Membrane</location>
        <topology evidence="1">Multi-pass membrane protein</topology>
    </subcellularLocation>
</comment>
<evidence type="ECO:0000256" key="14">
    <source>
        <dbReference type="PROSITE-ProRule" id="PRU00302"/>
    </source>
</evidence>
<dbReference type="InterPro" id="IPR001881">
    <property type="entry name" value="EGF-like_Ca-bd_dom"/>
</dbReference>
<dbReference type="Gene3D" id="2.80.10.50">
    <property type="match status" value="1"/>
</dbReference>
<dbReference type="PROSITE" id="PS50835">
    <property type="entry name" value="IG_LIKE"/>
    <property type="match status" value="6"/>
</dbReference>
<dbReference type="GO" id="GO:0005509">
    <property type="term" value="F:calcium ion binding"/>
    <property type="evidence" value="ECO:0007669"/>
    <property type="project" value="InterPro"/>
</dbReference>
<dbReference type="PROSITE" id="PS01186">
    <property type="entry name" value="EGF_2"/>
    <property type="match status" value="1"/>
</dbReference>
<dbReference type="InterPro" id="IPR007110">
    <property type="entry name" value="Ig-like_dom"/>
</dbReference>
<evidence type="ECO:0000256" key="11">
    <source>
        <dbReference type="ARBA" id="ARBA00023157"/>
    </source>
</evidence>
<evidence type="ECO:0000256" key="17">
    <source>
        <dbReference type="SAM" id="SignalP"/>
    </source>
</evidence>
<dbReference type="PROSITE" id="PS50022">
    <property type="entry name" value="FA58C_3"/>
    <property type="match status" value="1"/>
</dbReference>
<dbReference type="InterPro" id="IPR003598">
    <property type="entry name" value="Ig_sub2"/>
</dbReference>
<dbReference type="Gene3D" id="2.60.40.10">
    <property type="entry name" value="Immunoglobulins"/>
    <property type="match status" value="6"/>
</dbReference>
<feature type="compositionally biased region" description="Basic residues" evidence="15">
    <location>
        <begin position="1920"/>
        <end position="1930"/>
    </location>
</feature>
<dbReference type="InterPro" id="IPR001611">
    <property type="entry name" value="Leu-rich_rpt"/>
</dbReference>
<dbReference type="SUPFAM" id="SSF57196">
    <property type="entry name" value="EGF/Laminin"/>
    <property type="match status" value="1"/>
</dbReference>
<dbReference type="InterPro" id="IPR000203">
    <property type="entry name" value="GPS"/>
</dbReference>
<keyword evidence="4" id="KW-1003">Cell membrane</keyword>
<feature type="domain" description="Sushi" evidence="23">
    <location>
        <begin position="1213"/>
        <end position="1271"/>
    </location>
</feature>
<feature type="domain" description="Ig-like" evidence="22">
    <location>
        <begin position="808"/>
        <end position="918"/>
    </location>
</feature>
<keyword evidence="25" id="KW-1185">Reference proteome</keyword>
<feature type="domain" description="Ig-like" evidence="22">
    <location>
        <begin position="1123"/>
        <end position="1210"/>
    </location>
</feature>
<feature type="transmembrane region" description="Helical" evidence="16">
    <location>
        <begin position="1776"/>
        <end position="1800"/>
    </location>
</feature>
<dbReference type="CDD" id="cd00057">
    <property type="entry name" value="FA58C"/>
    <property type="match status" value="1"/>
</dbReference>
<dbReference type="Gene3D" id="2.60.120.260">
    <property type="entry name" value="Galactose-binding domain-like"/>
    <property type="match status" value="1"/>
</dbReference>
<feature type="signal peptide" evidence="17">
    <location>
        <begin position="1"/>
        <end position="19"/>
    </location>
</feature>
<dbReference type="SMART" id="SM00231">
    <property type="entry name" value="FA58C"/>
    <property type="match status" value="1"/>
</dbReference>
<name>A0A7M5XC43_9CNID</name>
<evidence type="ECO:0000256" key="13">
    <source>
        <dbReference type="PROSITE-ProRule" id="PRU00076"/>
    </source>
</evidence>
<dbReference type="GeneID" id="136820239"/>
<feature type="compositionally biased region" description="Basic and acidic residues" evidence="15">
    <location>
        <begin position="2133"/>
        <end position="2146"/>
    </location>
</feature>
<dbReference type="Gene3D" id="2.10.25.10">
    <property type="entry name" value="Laminin"/>
    <property type="match status" value="1"/>
</dbReference>